<dbReference type="RefSeq" id="WP_237875723.1">
    <property type="nucleotide sequence ID" value="NZ_JAKLTR010000018.1"/>
</dbReference>
<keyword evidence="1" id="KW-0732">Signal</keyword>
<dbReference type="Pfam" id="PF07610">
    <property type="entry name" value="DUF1573"/>
    <property type="match status" value="1"/>
</dbReference>
<name>A0ABS9KXY3_9BACT</name>
<sequence>MKKIVLFATAVFFSVVVMAQAKPDDVAKFNTENHNFGKIKQGTPVTYYFEIKNIGDKPLVIANASASCGCTVPEKPEQPIAPGGTGKLKVVFNAGTLGPLKKDVYVTFAGVEQVKTVHITGEVVAAN</sequence>
<organism evidence="2 3">
    <name type="scientific">Terrimonas ginsenosidimutans</name>
    <dbReference type="NCBI Taxonomy" id="2908004"/>
    <lineage>
        <taxon>Bacteria</taxon>
        <taxon>Pseudomonadati</taxon>
        <taxon>Bacteroidota</taxon>
        <taxon>Chitinophagia</taxon>
        <taxon>Chitinophagales</taxon>
        <taxon>Chitinophagaceae</taxon>
        <taxon>Terrimonas</taxon>
    </lineage>
</organism>
<evidence type="ECO:0000313" key="2">
    <source>
        <dbReference type="EMBL" id="MCG2617186.1"/>
    </source>
</evidence>
<dbReference type="Proteomes" id="UP001165367">
    <property type="component" value="Unassembled WGS sequence"/>
</dbReference>
<dbReference type="PANTHER" id="PTHR37833">
    <property type="entry name" value="LIPOPROTEIN-RELATED"/>
    <property type="match status" value="1"/>
</dbReference>
<protein>
    <submittedName>
        <fullName evidence="2">DUF1573 domain-containing protein</fullName>
    </submittedName>
</protein>
<evidence type="ECO:0000256" key="1">
    <source>
        <dbReference type="SAM" id="SignalP"/>
    </source>
</evidence>
<dbReference type="Gene3D" id="2.60.40.10">
    <property type="entry name" value="Immunoglobulins"/>
    <property type="match status" value="1"/>
</dbReference>
<accession>A0ABS9KXY3</accession>
<gene>
    <name evidence="2" type="ORF">LZZ85_23020</name>
</gene>
<feature type="signal peptide" evidence="1">
    <location>
        <begin position="1"/>
        <end position="21"/>
    </location>
</feature>
<feature type="chain" id="PRO_5045640912" evidence="1">
    <location>
        <begin position="22"/>
        <end position="127"/>
    </location>
</feature>
<keyword evidence="3" id="KW-1185">Reference proteome</keyword>
<comment type="caution">
    <text evidence="2">The sequence shown here is derived from an EMBL/GenBank/DDBJ whole genome shotgun (WGS) entry which is preliminary data.</text>
</comment>
<dbReference type="EMBL" id="JAKLTR010000018">
    <property type="protein sequence ID" value="MCG2617186.1"/>
    <property type="molecule type" value="Genomic_DNA"/>
</dbReference>
<dbReference type="InterPro" id="IPR011467">
    <property type="entry name" value="DUF1573"/>
</dbReference>
<dbReference type="InterPro" id="IPR013783">
    <property type="entry name" value="Ig-like_fold"/>
</dbReference>
<dbReference type="PANTHER" id="PTHR37833:SF1">
    <property type="entry name" value="SIGNAL PEPTIDE PROTEIN"/>
    <property type="match status" value="1"/>
</dbReference>
<proteinExistence type="predicted"/>
<evidence type="ECO:0000313" key="3">
    <source>
        <dbReference type="Proteomes" id="UP001165367"/>
    </source>
</evidence>
<reference evidence="2" key="1">
    <citation type="submission" date="2022-01" db="EMBL/GenBank/DDBJ databases">
        <authorList>
            <person name="Jo J.-H."/>
            <person name="Im W.-T."/>
        </authorList>
    </citation>
    <scope>NUCLEOTIDE SEQUENCE</scope>
    <source>
        <strain evidence="2">NA20</strain>
    </source>
</reference>